<evidence type="ECO:0000256" key="6">
    <source>
        <dbReference type="ARBA" id="ARBA00047615"/>
    </source>
</evidence>
<keyword evidence="5 8" id="KW-0067">ATP-binding</keyword>
<gene>
    <name evidence="8 10" type="primary">cmk</name>
    <name evidence="10" type="ORF">ACFO5Q_03345</name>
</gene>
<dbReference type="NCBIfam" id="TIGR00017">
    <property type="entry name" value="cmk"/>
    <property type="match status" value="1"/>
</dbReference>
<dbReference type="EMBL" id="JBHSCR010000001">
    <property type="protein sequence ID" value="MFC4346875.1"/>
    <property type="molecule type" value="Genomic_DNA"/>
</dbReference>
<comment type="catalytic activity">
    <reaction evidence="7 8">
        <text>CMP + ATP = CDP + ADP</text>
        <dbReference type="Rhea" id="RHEA:11600"/>
        <dbReference type="ChEBI" id="CHEBI:30616"/>
        <dbReference type="ChEBI" id="CHEBI:58069"/>
        <dbReference type="ChEBI" id="CHEBI:60377"/>
        <dbReference type="ChEBI" id="CHEBI:456216"/>
        <dbReference type="EC" id="2.7.4.25"/>
    </reaction>
</comment>
<name>A0ABV8U7K9_9PROT</name>
<protein>
    <recommendedName>
        <fullName evidence="8">Cytidylate kinase</fullName>
        <shortName evidence="8">CK</shortName>
        <ecNumber evidence="8">2.7.4.25</ecNumber>
    </recommendedName>
    <alternativeName>
        <fullName evidence="8">Cytidine monophosphate kinase</fullName>
        <shortName evidence="8">CMP kinase</shortName>
    </alternativeName>
</protein>
<dbReference type="Gene3D" id="3.40.50.300">
    <property type="entry name" value="P-loop containing nucleotide triphosphate hydrolases"/>
    <property type="match status" value="1"/>
</dbReference>
<dbReference type="CDD" id="cd02020">
    <property type="entry name" value="CMPK"/>
    <property type="match status" value="1"/>
</dbReference>
<keyword evidence="4 8" id="KW-0418">Kinase</keyword>
<keyword evidence="11" id="KW-1185">Reference proteome</keyword>
<accession>A0ABV8U7K9</accession>
<dbReference type="Pfam" id="PF02224">
    <property type="entry name" value="Cytidylate_kin"/>
    <property type="match status" value="1"/>
</dbReference>
<dbReference type="RefSeq" id="WP_068147106.1">
    <property type="nucleotide sequence ID" value="NZ_JBHSCR010000001.1"/>
</dbReference>
<feature type="binding site" evidence="8">
    <location>
        <begin position="7"/>
        <end position="15"/>
    </location>
    <ligand>
        <name>ATP</name>
        <dbReference type="ChEBI" id="CHEBI:30616"/>
    </ligand>
</feature>
<evidence type="ECO:0000256" key="5">
    <source>
        <dbReference type="ARBA" id="ARBA00022840"/>
    </source>
</evidence>
<comment type="caution">
    <text evidence="10">The sequence shown here is derived from an EMBL/GenBank/DDBJ whole genome shotgun (WGS) entry which is preliminary data.</text>
</comment>
<dbReference type="InterPro" id="IPR027417">
    <property type="entry name" value="P-loop_NTPase"/>
</dbReference>
<dbReference type="GO" id="GO:0016301">
    <property type="term" value="F:kinase activity"/>
    <property type="evidence" value="ECO:0007669"/>
    <property type="project" value="UniProtKB-KW"/>
</dbReference>
<keyword evidence="8" id="KW-0963">Cytoplasm</keyword>
<keyword evidence="2 8" id="KW-0808">Transferase</keyword>
<dbReference type="InterPro" id="IPR011994">
    <property type="entry name" value="Cytidylate_kinase_dom"/>
</dbReference>
<dbReference type="HAMAP" id="MF_00238">
    <property type="entry name" value="Cytidyl_kinase_type1"/>
    <property type="match status" value="1"/>
</dbReference>
<organism evidence="10 11">
    <name type="scientific">Kordiimonas lipolytica</name>
    <dbReference type="NCBI Taxonomy" id="1662421"/>
    <lineage>
        <taxon>Bacteria</taxon>
        <taxon>Pseudomonadati</taxon>
        <taxon>Pseudomonadota</taxon>
        <taxon>Alphaproteobacteria</taxon>
        <taxon>Kordiimonadales</taxon>
        <taxon>Kordiimonadaceae</taxon>
        <taxon>Kordiimonas</taxon>
    </lineage>
</organism>
<dbReference type="InterPro" id="IPR003136">
    <property type="entry name" value="Cytidylate_kin"/>
</dbReference>
<evidence type="ECO:0000313" key="11">
    <source>
        <dbReference type="Proteomes" id="UP001595776"/>
    </source>
</evidence>
<comment type="catalytic activity">
    <reaction evidence="6 8">
        <text>dCMP + ATP = dCDP + ADP</text>
        <dbReference type="Rhea" id="RHEA:25094"/>
        <dbReference type="ChEBI" id="CHEBI:30616"/>
        <dbReference type="ChEBI" id="CHEBI:57566"/>
        <dbReference type="ChEBI" id="CHEBI:58593"/>
        <dbReference type="ChEBI" id="CHEBI:456216"/>
        <dbReference type="EC" id="2.7.4.25"/>
    </reaction>
</comment>
<dbReference type="SUPFAM" id="SSF52540">
    <property type="entry name" value="P-loop containing nucleoside triphosphate hydrolases"/>
    <property type="match status" value="1"/>
</dbReference>
<proteinExistence type="inferred from homology"/>
<dbReference type="Proteomes" id="UP001595776">
    <property type="component" value="Unassembled WGS sequence"/>
</dbReference>
<evidence type="ECO:0000256" key="1">
    <source>
        <dbReference type="ARBA" id="ARBA00009427"/>
    </source>
</evidence>
<evidence type="ECO:0000256" key="2">
    <source>
        <dbReference type="ARBA" id="ARBA00022679"/>
    </source>
</evidence>
<reference evidence="11" key="1">
    <citation type="journal article" date="2019" name="Int. J. Syst. Evol. Microbiol.">
        <title>The Global Catalogue of Microorganisms (GCM) 10K type strain sequencing project: providing services to taxonomists for standard genome sequencing and annotation.</title>
        <authorList>
            <consortium name="The Broad Institute Genomics Platform"/>
            <consortium name="The Broad Institute Genome Sequencing Center for Infectious Disease"/>
            <person name="Wu L."/>
            <person name="Ma J."/>
        </authorList>
    </citation>
    <scope>NUCLEOTIDE SEQUENCE [LARGE SCALE GENOMIC DNA]</scope>
    <source>
        <strain evidence="11">CGMCC 1.15304</strain>
    </source>
</reference>
<evidence type="ECO:0000256" key="4">
    <source>
        <dbReference type="ARBA" id="ARBA00022777"/>
    </source>
</evidence>
<evidence type="ECO:0000256" key="8">
    <source>
        <dbReference type="HAMAP-Rule" id="MF_00238"/>
    </source>
</evidence>
<evidence type="ECO:0000256" key="7">
    <source>
        <dbReference type="ARBA" id="ARBA00048478"/>
    </source>
</evidence>
<dbReference type="EC" id="2.7.4.25" evidence="8"/>
<evidence type="ECO:0000313" key="10">
    <source>
        <dbReference type="EMBL" id="MFC4346875.1"/>
    </source>
</evidence>
<keyword evidence="3 8" id="KW-0547">Nucleotide-binding</keyword>
<evidence type="ECO:0000256" key="3">
    <source>
        <dbReference type="ARBA" id="ARBA00022741"/>
    </source>
</evidence>
<feature type="domain" description="Cytidylate kinase" evidence="9">
    <location>
        <begin position="3"/>
        <end position="206"/>
    </location>
</feature>
<sequence>MIIAIDGPAAAGKGTLARRLAAEFGFAYLDTGALYRAVGLTLLKRGIDPADTTAAEDASANLDLSLFDDPELRAEATGGAASKVAAMPRVRANLLDFQKNFAANPPGGKKGAVLDGRDIGTVVCPDADLKLFVTASAEVRAERRRLEMEGRGQAADFDAILADVRARDERDMGRKDAPLKPAEDALLLDTSNLDIDAVFLRAANLVKDRLTPQ</sequence>
<comment type="subcellular location">
    <subcellularLocation>
        <location evidence="8">Cytoplasm</location>
    </subcellularLocation>
</comment>
<comment type="similarity">
    <text evidence="1 8">Belongs to the cytidylate kinase family. Type 1 subfamily.</text>
</comment>
<evidence type="ECO:0000259" key="9">
    <source>
        <dbReference type="Pfam" id="PF02224"/>
    </source>
</evidence>